<protein>
    <recommendedName>
        <fullName evidence="2">COP9 signalosome complex subunit 3 N-terminal helical repeats domain-containing protein</fullName>
    </recommendedName>
</protein>
<dbReference type="PANTHER" id="PTHR10758:SF1">
    <property type="entry name" value="COP9 SIGNALOSOME COMPLEX SUBUNIT 3"/>
    <property type="match status" value="1"/>
</dbReference>
<organism evidence="3">
    <name type="scientific">Oikopleura dioica</name>
    <name type="common">Tunicate</name>
    <dbReference type="NCBI Taxonomy" id="34765"/>
    <lineage>
        <taxon>Eukaryota</taxon>
        <taxon>Metazoa</taxon>
        <taxon>Chordata</taxon>
        <taxon>Tunicata</taxon>
        <taxon>Appendicularia</taxon>
        <taxon>Copelata</taxon>
        <taxon>Oikopleuridae</taxon>
        <taxon>Oikopleura</taxon>
    </lineage>
</organism>
<dbReference type="InParanoid" id="E4XUQ2"/>
<dbReference type="Pfam" id="PF22788">
    <property type="entry name" value="COP9_hel_rpt"/>
    <property type="match status" value="1"/>
</dbReference>
<evidence type="ECO:0000313" key="4">
    <source>
        <dbReference type="Proteomes" id="UP000001307"/>
    </source>
</evidence>
<feature type="domain" description="COP9 signalosome complex subunit 3 N-terminal helical repeats" evidence="2">
    <location>
        <begin position="68"/>
        <end position="265"/>
    </location>
</feature>
<keyword evidence="4" id="KW-1185">Reference proteome</keyword>
<dbReference type="Proteomes" id="UP000001307">
    <property type="component" value="Unassembled WGS sequence"/>
</dbReference>
<sequence length="495" mass="58047">MMSLIEELRQMCRSRIIDDFWKRCGELSEIWTAEGARPATDQAIYAGITELDTIVNEHKDSSCYLLNLAVMMIRITLEKSLKENSQKRQSCEFYLKHIENFLDSPLEGYETPLNRQKAVVSNLNLLLEETRELLFLNIEKSMQVVEKALKWSQTNSSEITPFHTHLCVLSLKVGSKWDVILPHLKQTLFGISESFNAPESFMLFFYYGAIIFGANKKWKEMEQFLFNTFSCPFTSHSHILIDAFKKYLLVGIINNRKDDELPTYMFKTRAQIALFLEKPPRPHRRQNRRQLQHQQEEQTSDVWSKEALEQANRINRMWPYNYFVRECRKNKEREVMQKMTRVFETDGNLGLAQVAVQTIVERRVQKLAGFYVTVPLSKVYSFINLDSDQQAKNVIEQMISEKMLLARLEGDTIHFRDVEKKKKLDSLFSRISENSPVIADLKERLDVLKDEKELDPEYVLAKLSYQERDETASKPHNSAAFRDMLAKFNDQKDKF</sequence>
<dbReference type="EMBL" id="FN653188">
    <property type="protein sequence ID" value="CBY13449.1"/>
    <property type="molecule type" value="Genomic_DNA"/>
</dbReference>
<dbReference type="PANTHER" id="PTHR10758">
    <property type="entry name" value="26S PROTEASOME NON-ATPASE REGULATORY SUBUNIT 3/COP9 SIGNALOSOME COMPLEX SUBUNIT 3"/>
    <property type="match status" value="1"/>
</dbReference>
<gene>
    <name evidence="3" type="ORF">GSOID_T00004762001</name>
</gene>
<name>E4XUQ2_OIKDI</name>
<evidence type="ECO:0000313" key="3">
    <source>
        <dbReference type="EMBL" id="CBY13449.1"/>
    </source>
</evidence>
<dbReference type="GO" id="GO:0008180">
    <property type="term" value="C:COP9 signalosome"/>
    <property type="evidence" value="ECO:0007669"/>
    <property type="project" value="TreeGrafter"/>
</dbReference>
<evidence type="ECO:0000256" key="1">
    <source>
        <dbReference type="ARBA" id="ARBA00022490"/>
    </source>
</evidence>
<dbReference type="GO" id="GO:0006511">
    <property type="term" value="P:ubiquitin-dependent protein catabolic process"/>
    <property type="evidence" value="ECO:0007669"/>
    <property type="project" value="TreeGrafter"/>
</dbReference>
<dbReference type="AlphaFoldDB" id="E4XUQ2"/>
<dbReference type="OrthoDB" id="29061at2759"/>
<accession>E4XUQ2</accession>
<keyword evidence="1" id="KW-0963">Cytoplasm</keyword>
<proteinExistence type="predicted"/>
<dbReference type="InterPro" id="IPR050756">
    <property type="entry name" value="CSN3"/>
</dbReference>
<reference evidence="3" key="1">
    <citation type="journal article" date="2010" name="Science">
        <title>Plasticity of animal genome architecture unmasked by rapid evolution of a pelagic tunicate.</title>
        <authorList>
            <person name="Denoeud F."/>
            <person name="Henriet S."/>
            <person name="Mungpakdee S."/>
            <person name="Aury J.M."/>
            <person name="Da Silva C."/>
            <person name="Brinkmann H."/>
            <person name="Mikhaleva J."/>
            <person name="Olsen L.C."/>
            <person name="Jubin C."/>
            <person name="Canestro C."/>
            <person name="Bouquet J.M."/>
            <person name="Danks G."/>
            <person name="Poulain J."/>
            <person name="Campsteijn C."/>
            <person name="Adamski M."/>
            <person name="Cross I."/>
            <person name="Yadetie F."/>
            <person name="Muffato M."/>
            <person name="Louis A."/>
            <person name="Butcher S."/>
            <person name="Tsagkogeorga G."/>
            <person name="Konrad A."/>
            <person name="Singh S."/>
            <person name="Jensen M.F."/>
            <person name="Cong E.H."/>
            <person name="Eikeseth-Otteraa H."/>
            <person name="Noel B."/>
            <person name="Anthouard V."/>
            <person name="Porcel B.M."/>
            <person name="Kachouri-Lafond R."/>
            <person name="Nishino A."/>
            <person name="Ugolini M."/>
            <person name="Chourrout P."/>
            <person name="Nishida H."/>
            <person name="Aasland R."/>
            <person name="Huzurbazar S."/>
            <person name="Westhof E."/>
            <person name="Delsuc F."/>
            <person name="Lehrach H."/>
            <person name="Reinhardt R."/>
            <person name="Weissenbach J."/>
            <person name="Roy S.W."/>
            <person name="Artiguenave F."/>
            <person name="Postlethwait J.H."/>
            <person name="Manak J.R."/>
            <person name="Thompson E.M."/>
            <person name="Jaillon O."/>
            <person name="Du Pasquier L."/>
            <person name="Boudinot P."/>
            <person name="Liberles D.A."/>
            <person name="Volff J.N."/>
            <person name="Philippe H."/>
            <person name="Lenhard B."/>
            <person name="Roest Crollius H."/>
            <person name="Wincker P."/>
            <person name="Chourrout D."/>
        </authorList>
    </citation>
    <scope>NUCLEOTIDE SEQUENCE [LARGE SCALE GENOMIC DNA]</scope>
</reference>
<dbReference type="InterPro" id="IPR055089">
    <property type="entry name" value="COP9_N"/>
</dbReference>
<evidence type="ECO:0000259" key="2">
    <source>
        <dbReference type="Pfam" id="PF22788"/>
    </source>
</evidence>